<dbReference type="OrthoDB" id="270639at2759"/>
<organism evidence="3 4">
    <name type="scientific">Periconia macrospinosa</name>
    <dbReference type="NCBI Taxonomy" id="97972"/>
    <lineage>
        <taxon>Eukaryota</taxon>
        <taxon>Fungi</taxon>
        <taxon>Dikarya</taxon>
        <taxon>Ascomycota</taxon>
        <taxon>Pezizomycotina</taxon>
        <taxon>Dothideomycetes</taxon>
        <taxon>Pleosporomycetidae</taxon>
        <taxon>Pleosporales</taxon>
        <taxon>Massarineae</taxon>
        <taxon>Periconiaceae</taxon>
        <taxon>Periconia</taxon>
    </lineage>
</organism>
<name>A0A2V1DHX8_9PLEO</name>
<reference evidence="3 4" key="1">
    <citation type="journal article" date="2018" name="Sci. Rep.">
        <title>Comparative genomics provides insights into the lifestyle and reveals functional heterogeneity of dark septate endophytic fungi.</title>
        <authorList>
            <person name="Knapp D.G."/>
            <person name="Nemeth J.B."/>
            <person name="Barry K."/>
            <person name="Hainaut M."/>
            <person name="Henrissat B."/>
            <person name="Johnson J."/>
            <person name="Kuo A."/>
            <person name="Lim J.H.P."/>
            <person name="Lipzen A."/>
            <person name="Nolan M."/>
            <person name="Ohm R.A."/>
            <person name="Tamas L."/>
            <person name="Grigoriev I.V."/>
            <person name="Spatafora J.W."/>
            <person name="Nagy L.G."/>
            <person name="Kovacs G.M."/>
        </authorList>
    </citation>
    <scope>NUCLEOTIDE SEQUENCE [LARGE SCALE GENOMIC DNA]</scope>
    <source>
        <strain evidence="3 4">DSE2036</strain>
    </source>
</reference>
<dbReference type="InterPro" id="IPR000352">
    <property type="entry name" value="Pep_chain_release_fac_I"/>
</dbReference>
<dbReference type="Gene3D" id="3.30.160.20">
    <property type="match status" value="1"/>
</dbReference>
<accession>A0A2V1DHX8</accession>
<protein>
    <recommendedName>
        <fullName evidence="2">Prokaryotic-type class I peptide chain release factors domain-containing protein</fullName>
    </recommendedName>
</protein>
<gene>
    <name evidence="3" type="ORF">DM02DRAFT_597174</name>
</gene>
<dbReference type="Proteomes" id="UP000244855">
    <property type="component" value="Unassembled WGS sequence"/>
</dbReference>
<dbReference type="AlphaFoldDB" id="A0A2V1DHX8"/>
<sequence>MPRALCPLISLTPPKSRLLNTFPTPTVLRRGLASGKPLPRPGHTTVDDGNIEAARTWLGQLHADTIPKSITELSFSRSSGPGGQNVNKVNSKATLKVPLDALLKQIPTLLHPQIRASRYVTSQSNAIIIQADDSRKQSDNAHSCYKRLFEAILEAGRTAIPGETSAAQAQRVKDLQKSDNERRLKSKKHHSAKKSSRRVSRDD</sequence>
<feature type="compositionally biased region" description="Basic and acidic residues" evidence="1">
    <location>
        <begin position="171"/>
        <end position="183"/>
    </location>
</feature>
<dbReference type="InterPro" id="IPR052104">
    <property type="entry name" value="Mito_Release_Factor_mL62"/>
</dbReference>
<dbReference type="EMBL" id="KZ805430">
    <property type="protein sequence ID" value="PVH97678.1"/>
    <property type="molecule type" value="Genomic_DNA"/>
</dbReference>
<keyword evidence="4" id="KW-1185">Reference proteome</keyword>
<dbReference type="PANTHER" id="PTHR11075">
    <property type="entry name" value="PEPTIDE CHAIN RELEASE FACTOR"/>
    <property type="match status" value="1"/>
</dbReference>
<evidence type="ECO:0000313" key="3">
    <source>
        <dbReference type="EMBL" id="PVH97678.1"/>
    </source>
</evidence>
<evidence type="ECO:0000256" key="1">
    <source>
        <dbReference type="SAM" id="MobiDB-lite"/>
    </source>
</evidence>
<dbReference type="STRING" id="97972.A0A2V1DHX8"/>
<dbReference type="GO" id="GO:0005762">
    <property type="term" value="C:mitochondrial large ribosomal subunit"/>
    <property type="evidence" value="ECO:0007669"/>
    <property type="project" value="TreeGrafter"/>
</dbReference>
<dbReference type="PANTHER" id="PTHR11075:SF54">
    <property type="entry name" value="LARGE RIBOSOMAL SUBUNIT PROTEIN ML62"/>
    <property type="match status" value="1"/>
</dbReference>
<dbReference type="GO" id="GO:0016150">
    <property type="term" value="F:translation release factor activity, codon nonspecific"/>
    <property type="evidence" value="ECO:0007669"/>
    <property type="project" value="TreeGrafter"/>
</dbReference>
<proteinExistence type="predicted"/>
<dbReference type="Pfam" id="PF00472">
    <property type="entry name" value="RF-1"/>
    <property type="match status" value="1"/>
</dbReference>
<evidence type="ECO:0000313" key="4">
    <source>
        <dbReference type="Proteomes" id="UP000244855"/>
    </source>
</evidence>
<feature type="compositionally biased region" description="Basic residues" evidence="1">
    <location>
        <begin position="184"/>
        <end position="203"/>
    </location>
</feature>
<dbReference type="SUPFAM" id="SSF110916">
    <property type="entry name" value="Peptidyl-tRNA hydrolase domain-like"/>
    <property type="match status" value="1"/>
</dbReference>
<dbReference type="GO" id="GO:0004045">
    <property type="term" value="F:peptidyl-tRNA hydrolase activity"/>
    <property type="evidence" value="ECO:0007669"/>
    <property type="project" value="TreeGrafter"/>
</dbReference>
<evidence type="ECO:0000259" key="2">
    <source>
        <dbReference type="Pfam" id="PF00472"/>
    </source>
</evidence>
<feature type="region of interest" description="Disordered" evidence="1">
    <location>
        <begin position="162"/>
        <end position="203"/>
    </location>
</feature>
<feature type="domain" description="Prokaryotic-type class I peptide chain release factors" evidence="2">
    <location>
        <begin position="65"/>
        <end position="197"/>
    </location>
</feature>
<dbReference type="GO" id="GO:0070126">
    <property type="term" value="P:mitochondrial translational termination"/>
    <property type="evidence" value="ECO:0007669"/>
    <property type="project" value="TreeGrafter"/>
</dbReference>